<dbReference type="Proteomes" id="UP000077069">
    <property type="component" value="Unassembled WGS sequence"/>
</dbReference>
<evidence type="ECO:0000313" key="2">
    <source>
        <dbReference type="EMBL" id="OAG07957.1"/>
    </source>
</evidence>
<dbReference type="AlphaFoldDB" id="A0A177CMG9"/>
<sequence length="483" mass="53917">MEDEFDWSDGPINSPSLRAVDTHGFSMGFDLPELSFNALPHSSEPRLPHRDYKYPKAYQEFVELPVGDPFNPYINGSSHLKSAVSPFKRAKIGVYTNRRKPSREDYSNFVLYQASQRVYEATFLKNFVAHALHPNRFDACFSAQDPQESVGQYLKSVADNVNKLATKIIWNTHSRTVNFMANDEKETTVFWDFQQFENQPFANFSPGNTFPVLRLMNQSWHRAFSHPSMVRYSAEQYQIGPDASPFEEIDEVTGHTKLFEGESIAHTASHDRVVRAPRMKKPKISPLPGATLRGNPTTPNDDSLQGLLRYGSPSSFRFSEDTEVPITVYSTSQDMLPLEAIPASDACASGAKSVWGGASGGIVGSCPIHENSMPMNDDAEASTVRITRTPAEEPTCPESLVALQGSDALWKGSGQSSSSEDTTSEDSRKRTLWRMVLIQDHKNRLAERWPQSQQRLDAALDFNSCVERAIKNGDLKPLGAGLR</sequence>
<organism evidence="2 3">
    <name type="scientific">Paraphaeosphaeria sporulosa</name>
    <dbReference type="NCBI Taxonomy" id="1460663"/>
    <lineage>
        <taxon>Eukaryota</taxon>
        <taxon>Fungi</taxon>
        <taxon>Dikarya</taxon>
        <taxon>Ascomycota</taxon>
        <taxon>Pezizomycotina</taxon>
        <taxon>Dothideomycetes</taxon>
        <taxon>Pleosporomycetidae</taxon>
        <taxon>Pleosporales</taxon>
        <taxon>Massarineae</taxon>
        <taxon>Didymosphaeriaceae</taxon>
        <taxon>Paraphaeosphaeria</taxon>
    </lineage>
</organism>
<reference evidence="2 3" key="1">
    <citation type="submission" date="2016-05" db="EMBL/GenBank/DDBJ databases">
        <title>Comparative analysis of secretome profiles of manganese(II)-oxidizing ascomycete fungi.</title>
        <authorList>
            <consortium name="DOE Joint Genome Institute"/>
            <person name="Zeiner C.A."/>
            <person name="Purvine S.O."/>
            <person name="Zink E.M."/>
            <person name="Wu S."/>
            <person name="Pasa-Tolic L."/>
            <person name="Chaput D.L."/>
            <person name="Haridas S."/>
            <person name="Grigoriev I.V."/>
            <person name="Santelli C.M."/>
            <person name="Hansel C.M."/>
        </authorList>
    </citation>
    <scope>NUCLEOTIDE SEQUENCE [LARGE SCALE GENOMIC DNA]</scope>
    <source>
        <strain evidence="2 3">AP3s5-JAC2a</strain>
    </source>
</reference>
<feature type="region of interest" description="Disordered" evidence="1">
    <location>
        <begin position="409"/>
        <end position="428"/>
    </location>
</feature>
<protein>
    <submittedName>
        <fullName evidence="2">Uncharacterized protein</fullName>
    </submittedName>
</protein>
<evidence type="ECO:0000256" key="1">
    <source>
        <dbReference type="SAM" id="MobiDB-lite"/>
    </source>
</evidence>
<accession>A0A177CMG9</accession>
<feature type="compositionally biased region" description="Polar residues" evidence="1">
    <location>
        <begin position="294"/>
        <end position="303"/>
    </location>
</feature>
<name>A0A177CMG9_9PLEO</name>
<dbReference type="GeneID" id="28759769"/>
<gene>
    <name evidence="2" type="ORF">CC84DRAFT_1140344</name>
</gene>
<feature type="region of interest" description="Disordered" evidence="1">
    <location>
        <begin position="281"/>
        <end position="304"/>
    </location>
</feature>
<proteinExistence type="predicted"/>
<evidence type="ECO:0000313" key="3">
    <source>
        <dbReference type="Proteomes" id="UP000077069"/>
    </source>
</evidence>
<dbReference type="EMBL" id="KV441550">
    <property type="protein sequence ID" value="OAG07957.1"/>
    <property type="molecule type" value="Genomic_DNA"/>
</dbReference>
<feature type="non-terminal residue" evidence="2">
    <location>
        <position position="483"/>
    </location>
</feature>
<dbReference type="RefSeq" id="XP_018038322.1">
    <property type="nucleotide sequence ID" value="XM_018176283.1"/>
</dbReference>
<keyword evidence="3" id="KW-1185">Reference proteome</keyword>
<dbReference type="OrthoDB" id="3792198at2759"/>
<dbReference type="InParanoid" id="A0A177CMG9"/>